<dbReference type="AlphaFoldDB" id="A0AA96WEN5"/>
<dbReference type="PANTHER" id="PTHR35690">
    <property type="entry name" value="OS01G0363500 PROTEIN"/>
    <property type="match status" value="1"/>
</dbReference>
<sequence length="199" mass="22048">MVESAAKPEFLEILTAAAQAQASNRPAASMVVEALLQAERTAKQQRHLYPSEALSGEWQLRFATGTRKLRQGGIALSKGYYLPRFVQGQIGFEPSPDATDRFQISNQLQVGAIRFRITGPAKYLNKKNLLAFDFTQMELAVFGQVLYRGGFRGGRMQADTFEQQPIAKLPFFSFFLITNDFIAARGRGGGLAIWVKAPV</sequence>
<protein>
    <submittedName>
        <fullName evidence="1">Uncharacterized protein</fullName>
    </submittedName>
</protein>
<evidence type="ECO:0000313" key="1">
    <source>
        <dbReference type="EMBL" id="WNZ23773.1"/>
    </source>
</evidence>
<proteinExistence type="predicted"/>
<name>A0AA96WEN5_9CYAN</name>
<reference evidence="1" key="1">
    <citation type="submission" date="2020-05" db="EMBL/GenBank/DDBJ databases">
        <authorList>
            <person name="Zhu T."/>
            <person name="Keshari N."/>
            <person name="Lu X."/>
        </authorList>
    </citation>
    <scope>NUCLEOTIDE SEQUENCE</scope>
    <source>
        <strain evidence="1">NK1-12</strain>
    </source>
</reference>
<accession>A0AA96WEN5</accession>
<organism evidence="1">
    <name type="scientific">Leptolyngbya sp. NK1-12</name>
    <dbReference type="NCBI Taxonomy" id="2547451"/>
    <lineage>
        <taxon>Bacteria</taxon>
        <taxon>Bacillati</taxon>
        <taxon>Cyanobacteriota</taxon>
        <taxon>Cyanophyceae</taxon>
        <taxon>Leptolyngbyales</taxon>
        <taxon>Leptolyngbyaceae</taxon>
        <taxon>Leptolyngbya group</taxon>
        <taxon>Leptolyngbya</taxon>
    </lineage>
</organism>
<dbReference type="EMBL" id="CP053586">
    <property type="protein sequence ID" value="WNZ23773.1"/>
    <property type="molecule type" value="Genomic_DNA"/>
</dbReference>
<dbReference type="PANTHER" id="PTHR35690:SF1">
    <property type="entry name" value="OS01G0363500 PROTEIN"/>
    <property type="match status" value="1"/>
</dbReference>
<gene>
    <name evidence="1" type="ORF">HJG54_13530</name>
</gene>
<dbReference type="RefSeq" id="WP_316435516.1">
    <property type="nucleotide sequence ID" value="NZ_CP053586.1"/>
</dbReference>